<dbReference type="Gene3D" id="1.10.600.10">
    <property type="entry name" value="Farnesyl Diphosphate Synthase"/>
    <property type="match status" value="1"/>
</dbReference>
<dbReference type="EMBL" id="CP076676">
    <property type="protein sequence ID" value="UYO37873.1"/>
    <property type="molecule type" value="Genomic_DNA"/>
</dbReference>
<reference evidence="1" key="1">
    <citation type="journal article" date="2022" name="Biol. Control">
        <title>In silico genomic analysis of Rhodopseudomonas palustris strains revealed potential biocontrol agents and crop yield enhancers.</title>
        <authorList>
            <person name="Surachat K."/>
            <person name="Kantachote D."/>
            <person name="Deachamag P."/>
            <person name="Wonglapsuwan M."/>
        </authorList>
    </citation>
    <scope>NUCLEOTIDE SEQUENCE</scope>
    <source>
        <strain evidence="1">TLS06</strain>
    </source>
</reference>
<dbReference type="InterPro" id="IPR002060">
    <property type="entry name" value="Squ/phyt_synthse"/>
</dbReference>
<sequence>MSETADTGAAAFCANLVREADFDRYAATLFVPPEKRRSLLALAAVNAEIVRVRSQVSQPLPGEVRLQWWTDLLAGSAHGGAEGNPVAAELTRAIAEHGLPIKPLTRLIEAHIFDLYNDPMPDWTVLEPHLAETDGALLALGARVLGQTSGQNAEAIDHIARHAGVVVGVARIVARLPYDSARRQLYLPNDVLQRHGCDLQQVFGGQSGAALKAALADVIADARKHLDQALQELTELPASVRPAFLPLALARRDLDRLASPERDPFRPFERSRLATLWTLWRASWSKLFRI</sequence>
<dbReference type="Pfam" id="PF00494">
    <property type="entry name" value="SQS_PSY"/>
    <property type="match status" value="1"/>
</dbReference>
<gene>
    <name evidence="1" type="ORF">KQX62_14095</name>
</gene>
<dbReference type="RefSeq" id="WP_264073573.1">
    <property type="nucleotide sequence ID" value="NZ_CP076676.1"/>
</dbReference>
<protein>
    <submittedName>
        <fullName evidence="1">Squalene/phytoene synthase family protein</fullName>
    </submittedName>
</protein>
<evidence type="ECO:0000313" key="1">
    <source>
        <dbReference type="EMBL" id="UYO37873.1"/>
    </source>
</evidence>
<dbReference type="SUPFAM" id="SSF48576">
    <property type="entry name" value="Terpenoid synthases"/>
    <property type="match status" value="1"/>
</dbReference>
<dbReference type="Proteomes" id="UP001163166">
    <property type="component" value="Chromosome"/>
</dbReference>
<accession>A0AAX3DSR3</accession>
<dbReference type="InterPro" id="IPR008949">
    <property type="entry name" value="Isoprenoid_synthase_dom_sf"/>
</dbReference>
<dbReference type="PANTHER" id="PTHR31480">
    <property type="entry name" value="BIFUNCTIONAL LYCOPENE CYCLASE/PHYTOENE SYNTHASE"/>
    <property type="match status" value="1"/>
</dbReference>
<dbReference type="GO" id="GO:0016765">
    <property type="term" value="F:transferase activity, transferring alkyl or aryl (other than methyl) groups"/>
    <property type="evidence" value="ECO:0007669"/>
    <property type="project" value="UniProtKB-ARBA"/>
</dbReference>
<organism evidence="1 2">
    <name type="scientific">Rhodopseudomonas palustris</name>
    <dbReference type="NCBI Taxonomy" id="1076"/>
    <lineage>
        <taxon>Bacteria</taxon>
        <taxon>Pseudomonadati</taxon>
        <taxon>Pseudomonadota</taxon>
        <taxon>Alphaproteobacteria</taxon>
        <taxon>Hyphomicrobiales</taxon>
        <taxon>Nitrobacteraceae</taxon>
        <taxon>Rhodopseudomonas</taxon>
    </lineage>
</organism>
<proteinExistence type="predicted"/>
<evidence type="ECO:0000313" key="2">
    <source>
        <dbReference type="Proteomes" id="UP001163166"/>
    </source>
</evidence>
<name>A0AAX3DSR3_RHOPL</name>
<dbReference type="AlphaFoldDB" id="A0AAX3DSR3"/>